<dbReference type="Gene3D" id="1.20.1250.20">
    <property type="entry name" value="MFS general substrate transporter like domains"/>
    <property type="match status" value="1"/>
</dbReference>
<evidence type="ECO:0000256" key="5">
    <source>
        <dbReference type="ARBA" id="ARBA00023136"/>
    </source>
</evidence>
<keyword evidence="5 7" id="KW-0472">Membrane</keyword>
<feature type="transmembrane region" description="Helical" evidence="7">
    <location>
        <begin position="406"/>
        <end position="426"/>
    </location>
</feature>
<evidence type="ECO:0000313" key="9">
    <source>
        <dbReference type="Proteomes" id="UP000245764"/>
    </source>
</evidence>
<dbReference type="Proteomes" id="UP000245764">
    <property type="component" value="Chromosome 5"/>
</dbReference>
<dbReference type="Pfam" id="PF07690">
    <property type="entry name" value="MFS_1"/>
    <property type="match status" value="1"/>
</dbReference>
<dbReference type="PANTHER" id="PTHR43791:SF40">
    <property type="entry name" value="THIAMINE PATHWAY TRANSPORTER THI73"/>
    <property type="match status" value="1"/>
</dbReference>
<feature type="transmembrane region" description="Helical" evidence="7">
    <location>
        <begin position="68"/>
        <end position="91"/>
    </location>
</feature>
<evidence type="ECO:0000313" key="8">
    <source>
        <dbReference type="EMBL" id="SMR53239.1"/>
    </source>
</evidence>
<sequence>MSSFRMQEKPGPEKPTVQTIERTQTRTKTDAKVDDAYYFLTQYASSGEEEIVTEADIRKIRRKVDRRIIPLLLCISFVEFLDKSLLGYAMVMGLPEDLKLHGDQRNNCVTASIAGVKGYDGLLTCRILLGFFNACINPAVSLILSRFYRRDEQALRFGYIHCTPGLAGAIGGLVSFGFQNVHSTSLNSWRIMFLTIGSFSIVVASIAMFFLPSTPMSAKFLTIPEKRAMLHHIASNATGVSSNRFSPAHMLSLLKDPQMYMLALFLLTYSASSGLLSPYAATLIKGLGYTSKQSALLHIPNGVISVFVTITLSYAIRRHWLNRVCACLIGFSSSLAGACMLAYGPTETSCWPAPGGYMADDDIGHLRRTYAVVVISIAHGFGSLAGPYAVRKNEAPVYMTAKNTLVGLKAGLILMVALIGVYYFLVNKRRDRIYGKVDDDATAGLEDSEETWADLTDQERKPTFRYVY</sequence>
<evidence type="ECO:0000256" key="1">
    <source>
        <dbReference type="ARBA" id="ARBA00004141"/>
    </source>
</evidence>
<dbReference type="InterPro" id="IPR011701">
    <property type="entry name" value="MFS"/>
</dbReference>
<feature type="transmembrane region" description="Helical" evidence="7">
    <location>
        <begin position="157"/>
        <end position="179"/>
    </location>
</feature>
<gene>
    <name evidence="8" type="ORF">ZT1E4_G6514</name>
</gene>
<evidence type="ECO:0000256" key="6">
    <source>
        <dbReference type="SAM" id="MobiDB-lite"/>
    </source>
</evidence>
<dbReference type="InterPro" id="IPR036259">
    <property type="entry name" value="MFS_trans_sf"/>
</dbReference>
<feature type="compositionally biased region" description="Basic and acidic residues" evidence="6">
    <location>
        <begin position="1"/>
        <end position="12"/>
    </location>
</feature>
<keyword evidence="4 7" id="KW-1133">Transmembrane helix</keyword>
<feature type="transmembrane region" description="Helical" evidence="7">
    <location>
        <begin position="127"/>
        <end position="145"/>
    </location>
</feature>
<dbReference type="PANTHER" id="PTHR43791">
    <property type="entry name" value="PERMEASE-RELATED"/>
    <property type="match status" value="1"/>
</dbReference>
<dbReference type="SUPFAM" id="SSF103473">
    <property type="entry name" value="MFS general substrate transporter"/>
    <property type="match status" value="1"/>
</dbReference>
<accession>A0A2H1GI79</accession>
<keyword evidence="3 7" id="KW-0812">Transmembrane</keyword>
<dbReference type="GO" id="GO:0022857">
    <property type="term" value="F:transmembrane transporter activity"/>
    <property type="evidence" value="ECO:0007669"/>
    <property type="project" value="InterPro"/>
</dbReference>
<keyword evidence="2" id="KW-0813">Transport</keyword>
<dbReference type="EMBL" id="LT854257">
    <property type="protein sequence ID" value="SMR53239.1"/>
    <property type="molecule type" value="Genomic_DNA"/>
</dbReference>
<feature type="region of interest" description="Disordered" evidence="6">
    <location>
        <begin position="1"/>
        <end position="25"/>
    </location>
</feature>
<feature type="transmembrane region" description="Helical" evidence="7">
    <location>
        <begin position="191"/>
        <end position="211"/>
    </location>
</feature>
<evidence type="ECO:0000256" key="3">
    <source>
        <dbReference type="ARBA" id="ARBA00022692"/>
    </source>
</evidence>
<name>A0A2H1GI79_ZYMTR</name>
<evidence type="ECO:0008006" key="10">
    <source>
        <dbReference type="Google" id="ProtNLM"/>
    </source>
</evidence>
<evidence type="ECO:0000256" key="4">
    <source>
        <dbReference type="ARBA" id="ARBA00022989"/>
    </source>
</evidence>
<evidence type="ECO:0000256" key="2">
    <source>
        <dbReference type="ARBA" id="ARBA00022448"/>
    </source>
</evidence>
<dbReference type="AlphaFoldDB" id="A0A2H1GI79"/>
<organism evidence="8 9">
    <name type="scientific">Zymoseptoria tritici ST99CH_1E4</name>
    <dbReference type="NCBI Taxonomy" id="1276532"/>
    <lineage>
        <taxon>Eukaryota</taxon>
        <taxon>Fungi</taxon>
        <taxon>Dikarya</taxon>
        <taxon>Ascomycota</taxon>
        <taxon>Pezizomycotina</taxon>
        <taxon>Dothideomycetes</taxon>
        <taxon>Dothideomycetidae</taxon>
        <taxon>Mycosphaerellales</taxon>
        <taxon>Mycosphaerellaceae</taxon>
        <taxon>Zymoseptoria</taxon>
    </lineage>
</organism>
<protein>
    <recommendedName>
        <fullName evidence="10">Major facilitator superfamily (MFS) profile domain-containing protein</fullName>
    </recommendedName>
</protein>
<reference evidence="9" key="1">
    <citation type="submission" date="2017-05" db="EMBL/GenBank/DDBJ databases">
        <authorList>
            <person name="Song R."/>
            <person name="Chenine A.L."/>
            <person name="Ruprecht R.M."/>
        </authorList>
    </citation>
    <scope>NUCLEOTIDE SEQUENCE [LARGE SCALE GENOMIC DNA]</scope>
</reference>
<evidence type="ECO:0000256" key="7">
    <source>
        <dbReference type="SAM" id="Phobius"/>
    </source>
</evidence>
<proteinExistence type="predicted"/>
<comment type="subcellular location">
    <subcellularLocation>
        <location evidence="1">Membrane</location>
        <topology evidence="1">Multi-pass membrane protein</topology>
    </subcellularLocation>
</comment>
<dbReference type="GO" id="GO:0016020">
    <property type="term" value="C:membrane"/>
    <property type="evidence" value="ECO:0007669"/>
    <property type="project" value="UniProtKB-SubCell"/>
</dbReference>
<feature type="transmembrane region" description="Helical" evidence="7">
    <location>
        <begin position="260"/>
        <end position="284"/>
    </location>
</feature>
<feature type="transmembrane region" description="Helical" evidence="7">
    <location>
        <begin position="296"/>
        <end position="316"/>
    </location>
</feature>